<organism evidence="1 2">
    <name type="scientific">Rhizobium leguminosarum</name>
    <dbReference type="NCBI Taxonomy" id="384"/>
    <lineage>
        <taxon>Bacteria</taxon>
        <taxon>Pseudomonadati</taxon>
        <taxon>Pseudomonadota</taxon>
        <taxon>Alphaproteobacteria</taxon>
        <taxon>Hyphomicrobiales</taxon>
        <taxon>Rhizobiaceae</taxon>
        <taxon>Rhizobium/Agrobacterium group</taxon>
        <taxon>Rhizobium</taxon>
    </lineage>
</organism>
<geneLocation type="plasmid" evidence="1 2">
    <name>unnamed1</name>
</geneLocation>
<name>A0ACD5FD49_RHILE</name>
<protein>
    <submittedName>
        <fullName evidence="1">DUF3861 domain-containing protein</fullName>
    </submittedName>
</protein>
<keyword evidence="1" id="KW-0614">Plasmid</keyword>
<reference evidence="1" key="1">
    <citation type="submission" date="2024-10" db="EMBL/GenBank/DDBJ databases">
        <title>Strain of Rhizobium-related bacteria isolated fromm roots of Vavilovia formosa.</title>
        <authorList>
            <person name="Kimeklis A."/>
            <person name="Afonin A."/>
        </authorList>
    </citation>
    <scope>NUCLEOTIDE SEQUENCE</scope>
    <source>
        <strain evidence="1">Vaf12</strain>
    </source>
</reference>
<evidence type="ECO:0000313" key="1">
    <source>
        <dbReference type="EMBL" id="XKQ43116.1"/>
    </source>
</evidence>
<dbReference type="EMBL" id="CP171845">
    <property type="protein sequence ID" value="XKQ43116.1"/>
    <property type="molecule type" value="Genomic_DNA"/>
</dbReference>
<sequence length="116" mass="13056">MILSTDTKAKAKALSHRYFITVQPLDETGVVSNNEPLTFEAENHDDIMQILERSRALEPVPPGETSEFVVRLKLLTEVALRPRDEPLFEELFPALKAFMKKLKALPQKPSGNRTGP</sequence>
<gene>
    <name evidence="1" type="ORF">A4A59_026325</name>
</gene>
<evidence type="ECO:0000313" key="2">
    <source>
        <dbReference type="Proteomes" id="UP000076193"/>
    </source>
</evidence>
<dbReference type="Proteomes" id="UP000076193">
    <property type="component" value="Plasmid unnamed1"/>
</dbReference>
<accession>A0ACD5FD49</accession>
<proteinExistence type="predicted"/>